<organism evidence="1 2">
    <name type="scientific">Thermus arciformis</name>
    <dbReference type="NCBI Taxonomy" id="482827"/>
    <lineage>
        <taxon>Bacteria</taxon>
        <taxon>Thermotogati</taxon>
        <taxon>Deinococcota</taxon>
        <taxon>Deinococci</taxon>
        <taxon>Thermales</taxon>
        <taxon>Thermaceae</taxon>
        <taxon>Thermus</taxon>
    </lineage>
</organism>
<dbReference type="AlphaFoldDB" id="A0A1G7K7H7"/>
<keyword evidence="2" id="KW-1185">Reference proteome</keyword>
<dbReference type="STRING" id="482827.SAMN04488243_1422"/>
<evidence type="ECO:0000313" key="2">
    <source>
        <dbReference type="Proteomes" id="UP000199446"/>
    </source>
</evidence>
<sequence>MWEGNWTSTQLQNTNGTFCIKITQNGNQISGPLYRNGVYFGDASGTLNGNQITFGAVPAGSYEIRFTGTVSGNSASGHYTLNRSCKDLCVRVRV</sequence>
<dbReference type="Proteomes" id="UP000199446">
    <property type="component" value="Unassembled WGS sequence"/>
</dbReference>
<reference evidence="2" key="1">
    <citation type="submission" date="2016-10" db="EMBL/GenBank/DDBJ databases">
        <authorList>
            <person name="Varghese N."/>
            <person name="Submissions S."/>
        </authorList>
    </citation>
    <scope>NUCLEOTIDE SEQUENCE [LARGE SCALE GENOMIC DNA]</scope>
    <source>
        <strain evidence="2">CGMCC 1.6992</strain>
    </source>
</reference>
<proteinExistence type="predicted"/>
<dbReference type="EMBL" id="FNBC01000042">
    <property type="protein sequence ID" value="SDF33203.1"/>
    <property type="molecule type" value="Genomic_DNA"/>
</dbReference>
<evidence type="ECO:0000313" key="1">
    <source>
        <dbReference type="EMBL" id="SDF33203.1"/>
    </source>
</evidence>
<gene>
    <name evidence="1" type="ORF">SAMN04488243_1422</name>
</gene>
<accession>A0A1G7K7H7</accession>
<protein>
    <submittedName>
        <fullName evidence="1">Uncharacterized protein</fullName>
    </submittedName>
</protein>
<name>A0A1G7K7H7_9DEIN</name>